<dbReference type="PROSITE" id="PS51257">
    <property type="entry name" value="PROKAR_LIPOPROTEIN"/>
    <property type="match status" value="1"/>
</dbReference>
<sequence length="94" mass="9111">MRPVFRLLLIAAGVAASVVGIAAACGADHGAGPSGPPAEVVIGESADPRASTTPSPSASPGADDGVVDPPPVITGDDDDDEDADDGDDGDDDDD</sequence>
<dbReference type="EMBL" id="JBHTBH010000022">
    <property type="protein sequence ID" value="MFC7331463.1"/>
    <property type="molecule type" value="Genomic_DNA"/>
</dbReference>
<evidence type="ECO:0000313" key="4">
    <source>
        <dbReference type="Proteomes" id="UP001596540"/>
    </source>
</evidence>
<feature type="compositionally biased region" description="Low complexity" evidence="1">
    <location>
        <begin position="48"/>
        <end position="64"/>
    </location>
</feature>
<protein>
    <recommendedName>
        <fullName evidence="5">Small secreted hydrophilic protein</fullName>
    </recommendedName>
</protein>
<evidence type="ECO:0000256" key="1">
    <source>
        <dbReference type="SAM" id="MobiDB-lite"/>
    </source>
</evidence>
<dbReference type="RefSeq" id="WP_379874316.1">
    <property type="nucleotide sequence ID" value="NZ_JBHTBH010000022.1"/>
</dbReference>
<evidence type="ECO:0000256" key="2">
    <source>
        <dbReference type="SAM" id="SignalP"/>
    </source>
</evidence>
<organism evidence="3 4">
    <name type="scientific">Marinactinospora rubrisoli</name>
    <dbReference type="NCBI Taxonomy" id="2715399"/>
    <lineage>
        <taxon>Bacteria</taxon>
        <taxon>Bacillati</taxon>
        <taxon>Actinomycetota</taxon>
        <taxon>Actinomycetes</taxon>
        <taxon>Streptosporangiales</taxon>
        <taxon>Nocardiopsidaceae</taxon>
        <taxon>Marinactinospora</taxon>
    </lineage>
</organism>
<feature type="region of interest" description="Disordered" evidence="1">
    <location>
        <begin position="26"/>
        <end position="94"/>
    </location>
</feature>
<evidence type="ECO:0008006" key="5">
    <source>
        <dbReference type="Google" id="ProtNLM"/>
    </source>
</evidence>
<keyword evidence="2" id="KW-0732">Signal</keyword>
<reference evidence="4" key="1">
    <citation type="journal article" date="2019" name="Int. J. Syst. Evol. Microbiol.">
        <title>The Global Catalogue of Microorganisms (GCM) 10K type strain sequencing project: providing services to taxonomists for standard genome sequencing and annotation.</title>
        <authorList>
            <consortium name="The Broad Institute Genomics Platform"/>
            <consortium name="The Broad Institute Genome Sequencing Center for Infectious Disease"/>
            <person name="Wu L."/>
            <person name="Ma J."/>
        </authorList>
    </citation>
    <scope>NUCLEOTIDE SEQUENCE [LARGE SCALE GENOMIC DNA]</scope>
    <source>
        <strain evidence="4">CGMCC 4.7382</strain>
    </source>
</reference>
<feature type="signal peptide" evidence="2">
    <location>
        <begin position="1"/>
        <end position="22"/>
    </location>
</feature>
<feature type="compositionally biased region" description="Acidic residues" evidence="1">
    <location>
        <begin position="75"/>
        <end position="94"/>
    </location>
</feature>
<keyword evidence="4" id="KW-1185">Reference proteome</keyword>
<dbReference type="Proteomes" id="UP001596540">
    <property type="component" value="Unassembled WGS sequence"/>
</dbReference>
<name>A0ABW2KPZ0_9ACTN</name>
<evidence type="ECO:0000313" key="3">
    <source>
        <dbReference type="EMBL" id="MFC7331463.1"/>
    </source>
</evidence>
<gene>
    <name evidence="3" type="ORF">ACFQRF_27335</name>
</gene>
<accession>A0ABW2KPZ0</accession>
<comment type="caution">
    <text evidence="3">The sequence shown here is derived from an EMBL/GenBank/DDBJ whole genome shotgun (WGS) entry which is preliminary data.</text>
</comment>
<feature type="chain" id="PRO_5046439725" description="Small secreted hydrophilic protein" evidence="2">
    <location>
        <begin position="23"/>
        <end position="94"/>
    </location>
</feature>
<proteinExistence type="predicted"/>